<reference evidence="1 2" key="1">
    <citation type="submission" date="2014-01" db="EMBL/GenBank/DDBJ databases">
        <title>Plasmidome dynamics in the species complex Clostridium novyi sensu lato converts strains of independent lineages into distinctly different pathogens.</title>
        <authorList>
            <person name="Skarin H."/>
            <person name="Segerman B."/>
        </authorList>
    </citation>
    <scope>NUCLEOTIDE SEQUENCE [LARGE SCALE GENOMIC DNA]</scope>
    <source>
        <strain evidence="1 2">DC5</strain>
    </source>
</reference>
<dbReference type="Proteomes" id="UP000030014">
    <property type="component" value="Unassembled WGS sequence"/>
</dbReference>
<dbReference type="EMBL" id="JDRY01000015">
    <property type="protein sequence ID" value="KGN00842.1"/>
    <property type="molecule type" value="Genomic_DNA"/>
</dbReference>
<sequence>MKEFYGNISLAAKVSFAIKTENKETAEDIVFEDIEGIELALKDGSKLEITEIDWDLISQANKGNVSQAHIDDFEIYEELQK</sequence>
<protein>
    <submittedName>
        <fullName evidence="1">Uncharacterized protein</fullName>
    </submittedName>
</protein>
<dbReference type="RefSeq" id="WP_039259095.1">
    <property type="nucleotide sequence ID" value="NZ_JDRY01000015.1"/>
</dbReference>
<gene>
    <name evidence="1" type="ORF">Z955_02475</name>
</gene>
<evidence type="ECO:0000313" key="2">
    <source>
        <dbReference type="Proteomes" id="UP000030014"/>
    </source>
</evidence>
<evidence type="ECO:0000313" key="1">
    <source>
        <dbReference type="EMBL" id="KGN00842.1"/>
    </source>
</evidence>
<organism evidence="1 2">
    <name type="scientific">Clostridium botulinum C/D str. DC5</name>
    <dbReference type="NCBI Taxonomy" id="1443128"/>
    <lineage>
        <taxon>Bacteria</taxon>
        <taxon>Bacillati</taxon>
        <taxon>Bacillota</taxon>
        <taxon>Clostridia</taxon>
        <taxon>Eubacteriales</taxon>
        <taxon>Clostridiaceae</taxon>
        <taxon>Clostridium</taxon>
    </lineage>
</organism>
<name>A0A0A0IKT6_CLOBO</name>
<proteinExistence type="predicted"/>
<comment type="caution">
    <text evidence="1">The sequence shown here is derived from an EMBL/GenBank/DDBJ whole genome shotgun (WGS) entry which is preliminary data.</text>
</comment>
<dbReference type="AlphaFoldDB" id="A0A0A0IKT6"/>
<accession>A0A0A0IKT6</accession>